<dbReference type="EMBL" id="FQTW01000001">
    <property type="protein sequence ID" value="SHE31375.1"/>
    <property type="molecule type" value="Genomic_DNA"/>
</dbReference>
<dbReference type="SUPFAM" id="SSF54427">
    <property type="entry name" value="NTF2-like"/>
    <property type="match status" value="1"/>
</dbReference>
<sequence length="130" mass="15221">MLQETNKVVDFLESDYFKDSNVLNQYFHEDAIIHWRSSEAFYELDLKGFGELTTKMGKSFLNMTAEFHDVITTHHSVVTHFTYFVESIESEELHALAHFMAIWKLEDAKIIKAEIMSMPAEDEIEVKKQI</sequence>
<reference evidence="1 2" key="1">
    <citation type="submission" date="2016-11" db="EMBL/GenBank/DDBJ databases">
        <authorList>
            <person name="Jaros S."/>
            <person name="Januszkiewicz K."/>
            <person name="Wedrychowicz H."/>
        </authorList>
    </citation>
    <scope>NUCLEOTIDE SEQUENCE [LARGE SCALE GENOMIC DNA]</scope>
    <source>
        <strain evidence="1 2">DSM 25661</strain>
    </source>
</reference>
<evidence type="ECO:0008006" key="3">
    <source>
        <dbReference type="Google" id="ProtNLM"/>
    </source>
</evidence>
<accession>A0A1M4SGQ2</accession>
<dbReference type="Proteomes" id="UP000184462">
    <property type="component" value="Unassembled WGS sequence"/>
</dbReference>
<dbReference type="RefSeq" id="WP_073190640.1">
    <property type="nucleotide sequence ID" value="NZ_FQTW01000001.1"/>
</dbReference>
<keyword evidence="2" id="KW-1185">Reference proteome</keyword>
<name>A0A1M4SGQ2_9FLAO</name>
<dbReference type="InterPro" id="IPR032710">
    <property type="entry name" value="NTF2-like_dom_sf"/>
</dbReference>
<proteinExistence type="predicted"/>
<dbReference type="Gene3D" id="3.10.450.50">
    <property type="match status" value="1"/>
</dbReference>
<dbReference type="STRING" id="1155689.SAMN05444278_101149"/>
<dbReference type="OrthoDB" id="1452256at2"/>
<evidence type="ECO:0000313" key="1">
    <source>
        <dbReference type="EMBL" id="SHE31375.1"/>
    </source>
</evidence>
<gene>
    <name evidence="1" type="ORF">SAMN05444278_101149</name>
</gene>
<evidence type="ECO:0000313" key="2">
    <source>
        <dbReference type="Proteomes" id="UP000184462"/>
    </source>
</evidence>
<protein>
    <recommendedName>
        <fullName evidence="3">SnoaL-like domain-containing protein</fullName>
    </recommendedName>
</protein>
<organism evidence="1 2">
    <name type="scientific">Psychroflexus salarius</name>
    <dbReference type="NCBI Taxonomy" id="1155689"/>
    <lineage>
        <taxon>Bacteria</taxon>
        <taxon>Pseudomonadati</taxon>
        <taxon>Bacteroidota</taxon>
        <taxon>Flavobacteriia</taxon>
        <taxon>Flavobacteriales</taxon>
        <taxon>Flavobacteriaceae</taxon>
        <taxon>Psychroflexus</taxon>
    </lineage>
</organism>
<dbReference type="AlphaFoldDB" id="A0A1M4SGQ2"/>